<evidence type="ECO:0000256" key="5">
    <source>
        <dbReference type="ARBA" id="ARBA00022692"/>
    </source>
</evidence>
<feature type="transmembrane region" description="Helical" evidence="8">
    <location>
        <begin position="192"/>
        <end position="219"/>
    </location>
</feature>
<dbReference type="OrthoDB" id="870437at2"/>
<evidence type="ECO:0000256" key="1">
    <source>
        <dbReference type="ARBA" id="ARBA00004651"/>
    </source>
</evidence>
<keyword evidence="7 8" id="KW-0472">Membrane</keyword>
<reference evidence="9 10" key="1">
    <citation type="submission" date="2019-03" db="EMBL/GenBank/DDBJ databases">
        <title>Genomic Encyclopedia of Type Strains, Phase IV (KMG-IV): sequencing the most valuable type-strain genomes for metagenomic binning, comparative biology and taxonomic classification.</title>
        <authorList>
            <person name="Goeker M."/>
        </authorList>
    </citation>
    <scope>NUCLEOTIDE SEQUENCE [LARGE SCALE GENOMIC DNA]</scope>
    <source>
        <strain evidence="9 10">DSM 18792</strain>
    </source>
</reference>
<feature type="transmembrane region" description="Helical" evidence="8">
    <location>
        <begin position="107"/>
        <end position="128"/>
    </location>
</feature>
<feature type="transmembrane region" description="Helical" evidence="8">
    <location>
        <begin position="225"/>
        <end position="242"/>
    </location>
</feature>
<feature type="transmembrane region" description="Helical" evidence="8">
    <location>
        <begin position="429"/>
        <end position="449"/>
    </location>
</feature>
<dbReference type="InterPro" id="IPR050297">
    <property type="entry name" value="LipidA_mod_glycosyltrf_83"/>
</dbReference>
<comment type="subcellular location">
    <subcellularLocation>
        <location evidence="1">Cell membrane</location>
        <topology evidence="1">Multi-pass membrane protein</topology>
    </subcellularLocation>
</comment>
<keyword evidence="5 8" id="KW-0812">Transmembrane</keyword>
<keyword evidence="3 9" id="KW-0328">Glycosyltransferase</keyword>
<dbReference type="AlphaFoldDB" id="A0A4R1RRA1"/>
<protein>
    <submittedName>
        <fullName evidence="9">Dolichyl-phosphate-mannose-protein mannosyltransferase</fullName>
    </submittedName>
</protein>
<evidence type="ECO:0000313" key="10">
    <source>
        <dbReference type="Proteomes" id="UP000295455"/>
    </source>
</evidence>
<feature type="transmembrane region" description="Helical" evidence="8">
    <location>
        <begin position="140"/>
        <end position="157"/>
    </location>
</feature>
<evidence type="ECO:0000256" key="8">
    <source>
        <dbReference type="SAM" id="Phobius"/>
    </source>
</evidence>
<name>A0A4R1RRA1_9FLAO</name>
<evidence type="ECO:0000256" key="3">
    <source>
        <dbReference type="ARBA" id="ARBA00022676"/>
    </source>
</evidence>
<feature type="transmembrane region" description="Helical" evidence="8">
    <location>
        <begin position="29"/>
        <end position="52"/>
    </location>
</feature>
<dbReference type="EMBL" id="SLUP01000001">
    <property type="protein sequence ID" value="TCL68809.1"/>
    <property type="molecule type" value="Genomic_DNA"/>
</dbReference>
<keyword evidence="4 9" id="KW-0808">Transferase</keyword>
<comment type="caution">
    <text evidence="9">The sequence shown here is derived from an EMBL/GenBank/DDBJ whole genome shotgun (WGS) entry which is preliminary data.</text>
</comment>
<evidence type="ECO:0000256" key="6">
    <source>
        <dbReference type="ARBA" id="ARBA00022989"/>
    </source>
</evidence>
<sequence length="462" mass="54535">MILCQLFKRIFNTFEFYKKMKILKNSRSVLIFLIIIHVGFFVSKIFIGNYFLQDSYDYCYLAENIKNHFAFYCANLNEPIVFENFTKRPPVYGLFVLVFSFFTQSKVLVLLAQNILSIISILLTIRIFNKHFNNTTKNKIFLILIAVSISQFIYANYLMSEILLQFLVIVLCYSFQNTLAKKSLWWLFGFQLIIILLFLTKPVFYLFVIPNVFICLWLSKHISKASFFSLVPIIALVMYMSWNKERTGHFEFSSIQNLALKNYNLLYFQTNKYNEDYALKINEKINKEIAQLDSYKEKQQAIKLLSTQYIKKDLFSYAWFHLKGSLRMFIDPGRFDLYNFFNFSNKNEVGFLAHINSNGVTGAFNYFKKQPFIIILLLPIILIFNLLKLYGFCRFWITNYKIAPPVLWFAFFIIIYITFLTGPLAASRFLVPLLPLYCMFASLGLLIHFKSFKNHNKSNLTI</sequence>
<keyword evidence="2" id="KW-1003">Cell membrane</keyword>
<dbReference type="Proteomes" id="UP000295455">
    <property type="component" value="Unassembled WGS sequence"/>
</dbReference>
<feature type="transmembrane region" description="Helical" evidence="8">
    <location>
        <begin position="372"/>
        <end position="390"/>
    </location>
</feature>
<feature type="transmembrane region" description="Helical" evidence="8">
    <location>
        <begin position="402"/>
        <end position="422"/>
    </location>
</feature>
<evidence type="ECO:0000313" key="9">
    <source>
        <dbReference type="EMBL" id="TCL68809.1"/>
    </source>
</evidence>
<proteinExistence type="predicted"/>
<dbReference type="GO" id="GO:0016763">
    <property type="term" value="F:pentosyltransferase activity"/>
    <property type="evidence" value="ECO:0007669"/>
    <property type="project" value="TreeGrafter"/>
</dbReference>
<dbReference type="PANTHER" id="PTHR33908">
    <property type="entry name" value="MANNOSYLTRANSFERASE YKCB-RELATED"/>
    <property type="match status" value="1"/>
</dbReference>
<evidence type="ECO:0000256" key="2">
    <source>
        <dbReference type="ARBA" id="ARBA00022475"/>
    </source>
</evidence>
<dbReference type="GO" id="GO:0005886">
    <property type="term" value="C:plasma membrane"/>
    <property type="evidence" value="ECO:0007669"/>
    <property type="project" value="UniProtKB-SubCell"/>
</dbReference>
<accession>A0A4R1RRA1</accession>
<keyword evidence="6 8" id="KW-1133">Transmembrane helix</keyword>
<evidence type="ECO:0000256" key="4">
    <source>
        <dbReference type="ARBA" id="ARBA00022679"/>
    </source>
</evidence>
<dbReference type="GO" id="GO:0009103">
    <property type="term" value="P:lipopolysaccharide biosynthetic process"/>
    <property type="evidence" value="ECO:0007669"/>
    <property type="project" value="UniProtKB-ARBA"/>
</dbReference>
<gene>
    <name evidence="9" type="ORF">EV196_101231</name>
</gene>
<evidence type="ECO:0000256" key="7">
    <source>
        <dbReference type="ARBA" id="ARBA00023136"/>
    </source>
</evidence>
<organism evidence="9 10">
    <name type="scientific">Mariniflexile fucanivorans</name>
    <dbReference type="NCBI Taxonomy" id="264023"/>
    <lineage>
        <taxon>Bacteria</taxon>
        <taxon>Pseudomonadati</taxon>
        <taxon>Bacteroidota</taxon>
        <taxon>Flavobacteriia</taxon>
        <taxon>Flavobacteriales</taxon>
        <taxon>Flavobacteriaceae</taxon>
        <taxon>Mariniflexile</taxon>
    </lineage>
</organism>
<dbReference type="PANTHER" id="PTHR33908:SF11">
    <property type="entry name" value="MEMBRANE PROTEIN"/>
    <property type="match status" value="1"/>
</dbReference>
<keyword evidence="10" id="KW-1185">Reference proteome</keyword>